<sequence>MKATKVLLILALMVMLSNEVASMESINKGDCKPVVLRLGDKCTQKRCNSDCIHLGGTHGNCIAGPACNCVLCGPPSGPASAPQ</sequence>
<evidence type="ECO:0000256" key="1">
    <source>
        <dbReference type="SAM" id="SignalP"/>
    </source>
</evidence>
<feature type="chain" id="PRO_5020499297" description="Knottin scorpion toxin-like domain-containing protein" evidence="1">
    <location>
        <begin position="23"/>
        <end position="83"/>
    </location>
</feature>
<reference evidence="2" key="1">
    <citation type="submission" date="2019-03" db="EMBL/GenBank/DDBJ databases">
        <title>WGS assembly of Setaria viridis.</title>
        <authorList>
            <person name="Huang P."/>
            <person name="Jenkins J."/>
            <person name="Grimwood J."/>
            <person name="Barry K."/>
            <person name="Healey A."/>
            <person name="Mamidi S."/>
            <person name="Sreedasyam A."/>
            <person name="Shu S."/>
            <person name="Feldman M."/>
            <person name="Wu J."/>
            <person name="Yu Y."/>
            <person name="Chen C."/>
            <person name="Johnson J."/>
            <person name="Rokhsar D."/>
            <person name="Baxter I."/>
            <person name="Schmutz J."/>
            <person name="Brutnell T."/>
            <person name="Kellogg E."/>
        </authorList>
    </citation>
    <scope>NUCLEOTIDE SEQUENCE [LARGE SCALE GENOMIC DNA]</scope>
</reference>
<gene>
    <name evidence="2" type="ORF">SEVIR_6G032200v2</name>
</gene>
<feature type="signal peptide" evidence="1">
    <location>
        <begin position="1"/>
        <end position="22"/>
    </location>
</feature>
<dbReference type="Proteomes" id="UP000298652">
    <property type="component" value="Chromosome 6"/>
</dbReference>
<accession>A0A4U6U338</accession>
<name>A0A4U6U338_SETVI</name>
<proteinExistence type="predicted"/>
<dbReference type="Gramene" id="TKW08504">
    <property type="protein sequence ID" value="TKW08504"/>
    <property type="gene ID" value="SEVIR_6G032200v2"/>
</dbReference>
<dbReference type="EMBL" id="CM016557">
    <property type="protein sequence ID" value="TKW08504.1"/>
    <property type="molecule type" value="Genomic_DNA"/>
</dbReference>
<dbReference type="AlphaFoldDB" id="A0A4U6U338"/>
<keyword evidence="1" id="KW-0732">Signal</keyword>
<evidence type="ECO:0000313" key="2">
    <source>
        <dbReference type="EMBL" id="TKW08504.1"/>
    </source>
</evidence>
<keyword evidence="3" id="KW-1185">Reference proteome</keyword>
<organism evidence="2 3">
    <name type="scientific">Setaria viridis</name>
    <name type="common">Green bristlegrass</name>
    <name type="synonym">Setaria italica subsp. viridis</name>
    <dbReference type="NCBI Taxonomy" id="4556"/>
    <lineage>
        <taxon>Eukaryota</taxon>
        <taxon>Viridiplantae</taxon>
        <taxon>Streptophyta</taxon>
        <taxon>Embryophyta</taxon>
        <taxon>Tracheophyta</taxon>
        <taxon>Spermatophyta</taxon>
        <taxon>Magnoliopsida</taxon>
        <taxon>Liliopsida</taxon>
        <taxon>Poales</taxon>
        <taxon>Poaceae</taxon>
        <taxon>PACMAD clade</taxon>
        <taxon>Panicoideae</taxon>
        <taxon>Panicodae</taxon>
        <taxon>Paniceae</taxon>
        <taxon>Cenchrinae</taxon>
        <taxon>Setaria</taxon>
    </lineage>
</organism>
<evidence type="ECO:0000313" key="3">
    <source>
        <dbReference type="Proteomes" id="UP000298652"/>
    </source>
</evidence>
<evidence type="ECO:0008006" key="4">
    <source>
        <dbReference type="Google" id="ProtNLM"/>
    </source>
</evidence>
<protein>
    <recommendedName>
        <fullName evidence="4">Knottin scorpion toxin-like domain-containing protein</fullName>
    </recommendedName>
</protein>
<dbReference type="OMA" id="SHNCIAL"/>